<dbReference type="STRING" id="157733.AB986_16865"/>
<evidence type="ECO:0000256" key="5">
    <source>
        <dbReference type="ARBA" id="ARBA00022960"/>
    </source>
</evidence>
<reference evidence="9" key="1">
    <citation type="submission" date="2015-06" db="EMBL/GenBank/DDBJ databases">
        <authorList>
            <person name="Liu B."/>
            <person name="Wang J."/>
            <person name="Zhu Y."/>
            <person name="Liu G."/>
            <person name="Chen Q."/>
            <person name="Zheng C."/>
            <person name="Che J."/>
            <person name="Ge C."/>
            <person name="Shi H."/>
            <person name="Pan Z."/>
            <person name="Liu X."/>
        </authorList>
    </citation>
    <scope>NUCLEOTIDE SEQUENCE [LARGE SCALE GENOMIC DNA]</scope>
    <source>
        <strain evidence="9">DSM 16346</strain>
    </source>
</reference>
<dbReference type="OrthoDB" id="1653857at2"/>
<dbReference type="EMBL" id="LELK01000004">
    <property type="protein sequence ID" value="KMM37514.1"/>
    <property type="molecule type" value="Genomic_DNA"/>
</dbReference>
<comment type="subcellular location">
    <subcellularLocation>
        <location evidence="1">Cell membrane</location>
        <topology evidence="1">Multi-pass membrane protein</topology>
    </subcellularLocation>
</comment>
<feature type="transmembrane region" description="Helical" evidence="8">
    <location>
        <begin position="70"/>
        <end position="92"/>
    </location>
</feature>
<feature type="transmembrane region" description="Helical" evidence="8">
    <location>
        <begin position="38"/>
        <end position="58"/>
    </location>
</feature>
<feature type="transmembrane region" description="Helical" evidence="8">
    <location>
        <begin position="98"/>
        <end position="119"/>
    </location>
</feature>
<keyword evidence="10" id="KW-1185">Reference proteome</keyword>
<evidence type="ECO:0000256" key="3">
    <source>
        <dbReference type="ARBA" id="ARBA00022475"/>
    </source>
</evidence>
<evidence type="ECO:0000256" key="7">
    <source>
        <dbReference type="ARBA" id="ARBA00023136"/>
    </source>
</evidence>
<dbReference type="RefSeq" id="WP_048312591.1">
    <property type="nucleotide sequence ID" value="NZ_CP119526.1"/>
</dbReference>
<keyword evidence="4 8" id="KW-0812">Transmembrane</keyword>
<name>A0A0J6CZT1_9BACL</name>
<dbReference type="NCBIfam" id="TIGR03426">
    <property type="entry name" value="shape_MreD"/>
    <property type="match status" value="1"/>
</dbReference>
<keyword evidence="3" id="KW-1003">Cell membrane</keyword>
<dbReference type="GO" id="GO:0005886">
    <property type="term" value="C:plasma membrane"/>
    <property type="evidence" value="ECO:0007669"/>
    <property type="project" value="UniProtKB-SubCell"/>
</dbReference>
<comment type="caution">
    <text evidence="9">The sequence shown here is derived from an EMBL/GenBank/DDBJ whole genome shotgun (WGS) entry which is preliminary data.</text>
</comment>
<evidence type="ECO:0000256" key="1">
    <source>
        <dbReference type="ARBA" id="ARBA00004651"/>
    </source>
</evidence>
<dbReference type="InterPro" id="IPR007227">
    <property type="entry name" value="Cell_shape_determining_MreD"/>
</dbReference>
<keyword evidence="5" id="KW-0133">Cell shape</keyword>
<accession>A0A0J6CZT1</accession>
<protein>
    <submittedName>
        <fullName evidence="9">Uncharacterized protein</fullName>
    </submittedName>
</protein>
<evidence type="ECO:0000313" key="9">
    <source>
        <dbReference type="EMBL" id="KMM37514.1"/>
    </source>
</evidence>
<evidence type="ECO:0000256" key="8">
    <source>
        <dbReference type="SAM" id="Phobius"/>
    </source>
</evidence>
<dbReference type="GO" id="GO:0008360">
    <property type="term" value="P:regulation of cell shape"/>
    <property type="evidence" value="ECO:0007669"/>
    <property type="project" value="UniProtKB-KW"/>
</dbReference>
<dbReference type="Proteomes" id="UP000035996">
    <property type="component" value="Unassembled WGS sequence"/>
</dbReference>
<dbReference type="AlphaFoldDB" id="A0A0J6CZT1"/>
<gene>
    <name evidence="9" type="ORF">AB986_16865</name>
</gene>
<evidence type="ECO:0000256" key="4">
    <source>
        <dbReference type="ARBA" id="ARBA00022692"/>
    </source>
</evidence>
<evidence type="ECO:0000256" key="2">
    <source>
        <dbReference type="ARBA" id="ARBA00007776"/>
    </source>
</evidence>
<evidence type="ECO:0000256" key="6">
    <source>
        <dbReference type="ARBA" id="ARBA00022989"/>
    </source>
</evidence>
<keyword evidence="7 8" id="KW-0472">Membrane</keyword>
<evidence type="ECO:0000313" key="10">
    <source>
        <dbReference type="Proteomes" id="UP000035996"/>
    </source>
</evidence>
<dbReference type="Pfam" id="PF04093">
    <property type="entry name" value="MreD"/>
    <property type="match status" value="1"/>
</dbReference>
<proteinExistence type="inferred from homology"/>
<dbReference type="PATRIC" id="fig|157733.3.peg.1464"/>
<keyword evidence="6 8" id="KW-1133">Transmembrane helix</keyword>
<feature type="transmembrane region" description="Helical" evidence="8">
    <location>
        <begin position="140"/>
        <end position="158"/>
    </location>
</feature>
<organism evidence="9 10">
    <name type="scientific">Guptibacillus hwajinpoensis</name>
    <dbReference type="NCBI Taxonomy" id="208199"/>
    <lineage>
        <taxon>Bacteria</taxon>
        <taxon>Bacillati</taxon>
        <taxon>Bacillota</taxon>
        <taxon>Bacilli</taxon>
        <taxon>Bacillales</taxon>
        <taxon>Guptibacillaceae</taxon>
        <taxon>Guptibacillus</taxon>
    </lineage>
</organism>
<comment type="similarity">
    <text evidence="2">Belongs to the MreD family.</text>
</comment>
<sequence length="181" mass="20983">MKRFLLIGTLFVLFLIEGTVFQVFAPEHYGFDFQLIPRFVTVIVVMIGMIMSPAYGVIYGIGFGLLHDLIYTDLVGVYMFGISVAAYIIGYLSKVFQLNWFTVLILGLLGFSLVEFYVYELFSLINVTDLSFHSFFYDRYLPSLILNGVFLLIVYYPVKQLLEELSESRRQENQAKRRNFL</sequence>